<evidence type="ECO:0000256" key="10">
    <source>
        <dbReference type="PIRNR" id="PIRNR032582"/>
    </source>
</evidence>
<sequence length="97" mass="11335">MMMVIVSYDVNTETAGGRRRLRHVAKICSNYGQRIQNSVFECFVDSTKLEQLKEELLAEYDEERDSLYFFRIGKKYENKVDSYGNKSIIDVDKPVVL</sequence>
<dbReference type="GO" id="GO:0016787">
    <property type="term" value="F:hydrolase activity"/>
    <property type="evidence" value="ECO:0007669"/>
    <property type="project" value="UniProtKB-KW"/>
</dbReference>
<dbReference type="Proteomes" id="UP000009325">
    <property type="component" value="Unassembled WGS sequence"/>
</dbReference>
<keyword evidence="6 9" id="KW-0378">Hydrolase</keyword>
<dbReference type="GO" id="GO:0043571">
    <property type="term" value="P:maintenance of CRISPR repeat elements"/>
    <property type="evidence" value="ECO:0007669"/>
    <property type="project" value="UniProtKB-UniRule"/>
</dbReference>
<evidence type="ECO:0000256" key="3">
    <source>
        <dbReference type="ARBA" id="ARBA00022722"/>
    </source>
</evidence>
<evidence type="ECO:0000256" key="5">
    <source>
        <dbReference type="ARBA" id="ARBA00022759"/>
    </source>
</evidence>
<dbReference type="HAMAP" id="MF_01471">
    <property type="entry name" value="Cas2"/>
    <property type="match status" value="1"/>
</dbReference>
<dbReference type="SUPFAM" id="SSF143430">
    <property type="entry name" value="TTP0101/SSO1404-like"/>
    <property type="match status" value="1"/>
</dbReference>
<keyword evidence="7 9" id="KW-0460">Magnesium</keyword>
<evidence type="ECO:0000256" key="8">
    <source>
        <dbReference type="ARBA" id="ARBA00023118"/>
    </source>
</evidence>
<evidence type="ECO:0000256" key="1">
    <source>
        <dbReference type="ARBA" id="ARBA00001946"/>
    </source>
</evidence>
<keyword evidence="8 9" id="KW-0051">Antiviral defense</keyword>
<comment type="function">
    <text evidence="9">CRISPR (clustered regularly interspaced short palindromic repeat), is an adaptive immune system that provides protection against mobile genetic elements (viruses, transposable elements and conjugative plasmids). CRISPR clusters contain sequences complementary to antecedent mobile elements and target invading nucleic acids. CRISPR clusters are transcribed and processed into CRISPR RNA (crRNA). Functions as a ssRNA-specific endoribonuclease. Involved in the integration of spacer DNA into the CRISPR cassette.</text>
</comment>
<dbReference type="CDD" id="cd09725">
    <property type="entry name" value="Cas2_I_II_III"/>
    <property type="match status" value="1"/>
</dbReference>
<dbReference type="GO" id="GO:0046872">
    <property type="term" value="F:metal ion binding"/>
    <property type="evidence" value="ECO:0007669"/>
    <property type="project" value="UniProtKB-UniRule"/>
</dbReference>
<dbReference type="Pfam" id="PF09827">
    <property type="entry name" value="CRISPR_Cas2"/>
    <property type="match status" value="1"/>
</dbReference>
<evidence type="ECO:0000313" key="12">
    <source>
        <dbReference type="Proteomes" id="UP000009325"/>
    </source>
</evidence>
<name>K0NR21_9LACO</name>
<dbReference type="PANTHER" id="PTHR34405:SF3">
    <property type="entry name" value="CRISPR-ASSOCIATED ENDORIBONUCLEASE CAS2 3"/>
    <property type="match status" value="1"/>
</dbReference>
<dbReference type="InterPro" id="IPR019199">
    <property type="entry name" value="Virulence_VapD/CRISPR_Cas2"/>
</dbReference>
<dbReference type="Gene3D" id="3.30.70.240">
    <property type="match status" value="1"/>
</dbReference>
<feature type="binding site" evidence="9">
    <location>
        <position position="9"/>
    </location>
    <ligand>
        <name>Mg(2+)</name>
        <dbReference type="ChEBI" id="CHEBI:18420"/>
        <note>catalytic</note>
    </ligand>
</feature>
<keyword evidence="3 9" id="KW-0540">Nuclease</keyword>
<keyword evidence="5 9" id="KW-0255">Endonuclease</keyword>
<dbReference type="NCBIfam" id="TIGR01573">
    <property type="entry name" value="cas2"/>
    <property type="match status" value="1"/>
</dbReference>
<dbReference type="EMBL" id="CALZ01000079">
    <property type="protein sequence ID" value="CCK83458.1"/>
    <property type="molecule type" value="Genomic_DNA"/>
</dbReference>
<comment type="subunit">
    <text evidence="9">Homodimer, forms a heterotetramer with a Cas1 homodimer.</text>
</comment>
<dbReference type="PANTHER" id="PTHR34405">
    <property type="entry name" value="CRISPR-ASSOCIATED ENDORIBONUCLEASE CAS2"/>
    <property type="match status" value="1"/>
</dbReference>
<dbReference type="InterPro" id="IPR021127">
    <property type="entry name" value="CRISPR_associated_Cas2"/>
</dbReference>
<dbReference type="GO" id="GO:0051607">
    <property type="term" value="P:defense response to virus"/>
    <property type="evidence" value="ECO:0007669"/>
    <property type="project" value="UniProtKB-UniRule"/>
</dbReference>
<evidence type="ECO:0000256" key="7">
    <source>
        <dbReference type="ARBA" id="ARBA00022842"/>
    </source>
</evidence>
<dbReference type="GO" id="GO:0004521">
    <property type="term" value="F:RNA endonuclease activity"/>
    <property type="evidence" value="ECO:0007669"/>
    <property type="project" value="UniProtKB-UniRule"/>
</dbReference>
<evidence type="ECO:0000313" key="11">
    <source>
        <dbReference type="EMBL" id="CCK83458.1"/>
    </source>
</evidence>
<comment type="cofactor">
    <cofactor evidence="1 9">
        <name>Mg(2+)</name>
        <dbReference type="ChEBI" id="CHEBI:18420"/>
    </cofactor>
</comment>
<protein>
    <recommendedName>
        <fullName evidence="9">CRISPR-associated endoribonuclease Cas2</fullName>
        <ecNumber evidence="9">3.1.-.-</ecNumber>
    </recommendedName>
</protein>
<evidence type="ECO:0000256" key="6">
    <source>
        <dbReference type="ARBA" id="ARBA00022801"/>
    </source>
</evidence>
<evidence type="ECO:0000256" key="2">
    <source>
        <dbReference type="ARBA" id="ARBA00009959"/>
    </source>
</evidence>
<reference evidence="11 12" key="1">
    <citation type="submission" date="2012-08" db="EMBL/GenBank/DDBJ databases">
        <title>Draft Genome Sequences of Lactobacillus equicursoris CIP 110162T, isolated from thoroughbred racehorse feces and Lactobacillus sp. CRBIP 24.137 isolated from urine of human.</title>
        <authorList>
            <person name="Cousin S."/>
            <person name="Loux V."/>
            <person name="Ma L."/>
            <person name="Creno S."/>
            <person name="Clermont D."/>
            <person name="Bizet C."/>
            <person name="Bouchier C."/>
        </authorList>
    </citation>
    <scope>NUCLEOTIDE SEQUENCE [LARGE SCALE GENOMIC DNA]</scope>
    <source>
        <strain evidence="11 12">66c</strain>
    </source>
</reference>
<dbReference type="PIRSF" id="PIRSF032582">
    <property type="entry name" value="Cas2"/>
    <property type="match status" value="1"/>
</dbReference>
<evidence type="ECO:0000256" key="4">
    <source>
        <dbReference type="ARBA" id="ARBA00022723"/>
    </source>
</evidence>
<evidence type="ECO:0000256" key="9">
    <source>
        <dbReference type="HAMAP-Rule" id="MF_01471"/>
    </source>
</evidence>
<proteinExistence type="inferred from homology"/>
<organism evidence="11 12">
    <name type="scientific">Lactobacillus equicursoris 66c</name>
    <dbReference type="NCBI Taxonomy" id="872326"/>
    <lineage>
        <taxon>Bacteria</taxon>
        <taxon>Bacillati</taxon>
        <taxon>Bacillota</taxon>
        <taxon>Bacilli</taxon>
        <taxon>Lactobacillales</taxon>
        <taxon>Lactobacillaceae</taxon>
        <taxon>Lactobacillus</taxon>
    </lineage>
</organism>
<comment type="similarity">
    <text evidence="2 9 10">Belongs to the CRISPR-associated endoribonuclease Cas2 protein family.</text>
</comment>
<accession>K0NR21</accession>
<dbReference type="EC" id="3.1.-.-" evidence="9"/>
<comment type="caution">
    <text evidence="11">The sequence shown here is derived from an EMBL/GenBank/DDBJ whole genome shotgun (WGS) entry which is preliminary data.</text>
</comment>
<dbReference type="AlphaFoldDB" id="K0NR21"/>
<gene>
    <name evidence="9" type="primary">cas2</name>
    <name evidence="11" type="ORF">BN146_04170</name>
</gene>
<keyword evidence="4 9" id="KW-0479">Metal-binding</keyword>